<dbReference type="FunFam" id="3.40.50.300:FF:000056">
    <property type="entry name" value="Cell division ATP-binding protein FtsE"/>
    <property type="match status" value="1"/>
</dbReference>
<feature type="domain" description="ABC transporter" evidence="10">
    <location>
        <begin position="2"/>
        <end position="225"/>
    </location>
</feature>
<gene>
    <name evidence="9" type="primary">ftsE</name>
    <name evidence="11" type="ORF">A2153_00760</name>
</gene>
<dbReference type="InterPro" id="IPR005286">
    <property type="entry name" value="Cell_div_FtsE"/>
</dbReference>
<dbReference type="GO" id="GO:0016887">
    <property type="term" value="F:ATP hydrolysis activity"/>
    <property type="evidence" value="ECO:0007669"/>
    <property type="project" value="InterPro"/>
</dbReference>
<sequence length="225" mass="25317">MILFEEVSKSYGRNITAVANISFKINTGEFVFLVGPSGAGKTTVLRLIDREILPSTGSVIVDDWEVNKLPKSKLAFLRRKVGFVFQDFKLLTDRTVGENIAVSLEILNKNRQEIDKRINQVLNIVRLEDKINYFPRQLSLGEQQRIAIGRAIAGEAKVLLADEPTGNLDPKTSWEILKIINKINKEGTTVLMASHNVDIVNSLKKRVIALNKGQLVRDKEQSRYS</sequence>
<comment type="subunit">
    <text evidence="9">Homodimer. Forms a membrane-associated complex with FtsX.</text>
</comment>
<comment type="function">
    <text evidence="9">Part of the ABC transporter FtsEX involved in cellular division.</text>
</comment>
<evidence type="ECO:0000256" key="1">
    <source>
        <dbReference type="ARBA" id="ARBA00005417"/>
    </source>
</evidence>
<dbReference type="SMART" id="SM00382">
    <property type="entry name" value="AAA"/>
    <property type="match status" value="1"/>
</dbReference>
<evidence type="ECO:0000256" key="9">
    <source>
        <dbReference type="RuleBase" id="RU365094"/>
    </source>
</evidence>
<dbReference type="InterPro" id="IPR015854">
    <property type="entry name" value="ABC_transpr_LolD-like"/>
</dbReference>
<dbReference type="InterPro" id="IPR017871">
    <property type="entry name" value="ABC_transporter-like_CS"/>
</dbReference>
<evidence type="ECO:0000256" key="7">
    <source>
        <dbReference type="ARBA" id="ARBA00023136"/>
    </source>
</evidence>
<dbReference type="InterPro" id="IPR003439">
    <property type="entry name" value="ABC_transporter-like_ATP-bd"/>
</dbReference>
<evidence type="ECO:0000256" key="5">
    <source>
        <dbReference type="ARBA" id="ARBA00022741"/>
    </source>
</evidence>
<comment type="caution">
    <text evidence="11">The sequence shown here is derived from an EMBL/GenBank/DDBJ whole genome shotgun (WGS) entry which is preliminary data.</text>
</comment>
<dbReference type="AlphaFoldDB" id="A0A1F5YFE8"/>
<dbReference type="NCBIfam" id="TIGR02673">
    <property type="entry name" value="FtsE"/>
    <property type="match status" value="1"/>
</dbReference>
<evidence type="ECO:0000256" key="3">
    <source>
        <dbReference type="ARBA" id="ARBA00022475"/>
    </source>
</evidence>
<keyword evidence="6 9" id="KW-0067">ATP-binding</keyword>
<evidence type="ECO:0000259" key="10">
    <source>
        <dbReference type="PROSITE" id="PS50893"/>
    </source>
</evidence>
<dbReference type="Pfam" id="PF00005">
    <property type="entry name" value="ABC_tran"/>
    <property type="match status" value="1"/>
</dbReference>
<name>A0A1F5YFE8_9BACT</name>
<keyword evidence="4 9" id="KW-0132">Cell division</keyword>
<dbReference type="InterPro" id="IPR003593">
    <property type="entry name" value="AAA+_ATPase"/>
</dbReference>
<comment type="similarity">
    <text evidence="1 9">Belongs to the ABC transporter superfamily.</text>
</comment>
<dbReference type="SUPFAM" id="SSF52540">
    <property type="entry name" value="P-loop containing nucleoside triphosphate hydrolases"/>
    <property type="match status" value="1"/>
</dbReference>
<dbReference type="PROSITE" id="PS00211">
    <property type="entry name" value="ABC_TRANSPORTER_1"/>
    <property type="match status" value="1"/>
</dbReference>
<dbReference type="Gene3D" id="3.40.50.300">
    <property type="entry name" value="P-loop containing nucleotide triphosphate hydrolases"/>
    <property type="match status" value="1"/>
</dbReference>
<keyword evidence="8 9" id="KW-0131">Cell cycle</keyword>
<keyword evidence="7 9" id="KW-0472">Membrane</keyword>
<protein>
    <recommendedName>
        <fullName evidence="2 9">Cell division ATP-binding protein FtsE</fullName>
    </recommendedName>
</protein>
<dbReference type="PROSITE" id="PS50893">
    <property type="entry name" value="ABC_TRANSPORTER_2"/>
    <property type="match status" value="1"/>
</dbReference>
<dbReference type="GO" id="GO:0022857">
    <property type="term" value="F:transmembrane transporter activity"/>
    <property type="evidence" value="ECO:0007669"/>
    <property type="project" value="TreeGrafter"/>
</dbReference>
<evidence type="ECO:0000256" key="8">
    <source>
        <dbReference type="ARBA" id="ARBA00023306"/>
    </source>
</evidence>
<dbReference type="Proteomes" id="UP000177396">
    <property type="component" value="Unassembled WGS sequence"/>
</dbReference>
<organism evidence="11 12">
    <name type="scientific">Candidatus Gottesmanbacteria bacterium RBG_16_38_7b</name>
    <dbReference type="NCBI Taxonomy" id="1798372"/>
    <lineage>
        <taxon>Bacteria</taxon>
        <taxon>Candidatus Gottesmaniibacteriota</taxon>
    </lineage>
</organism>
<reference evidence="11 12" key="1">
    <citation type="journal article" date="2016" name="Nat. Commun.">
        <title>Thousands of microbial genomes shed light on interconnected biogeochemical processes in an aquifer system.</title>
        <authorList>
            <person name="Anantharaman K."/>
            <person name="Brown C.T."/>
            <person name="Hug L.A."/>
            <person name="Sharon I."/>
            <person name="Castelle C.J."/>
            <person name="Probst A.J."/>
            <person name="Thomas B.C."/>
            <person name="Singh A."/>
            <person name="Wilkins M.J."/>
            <person name="Karaoz U."/>
            <person name="Brodie E.L."/>
            <person name="Williams K.H."/>
            <person name="Hubbard S.S."/>
            <person name="Banfield J.F."/>
        </authorList>
    </citation>
    <scope>NUCLEOTIDE SEQUENCE [LARGE SCALE GENOMIC DNA]</scope>
</reference>
<dbReference type="GO" id="GO:0005886">
    <property type="term" value="C:plasma membrane"/>
    <property type="evidence" value="ECO:0007669"/>
    <property type="project" value="UniProtKB-SubCell"/>
</dbReference>
<dbReference type="EMBL" id="MFJB01000080">
    <property type="protein sequence ID" value="OGF98900.1"/>
    <property type="molecule type" value="Genomic_DNA"/>
</dbReference>
<evidence type="ECO:0000256" key="4">
    <source>
        <dbReference type="ARBA" id="ARBA00022618"/>
    </source>
</evidence>
<keyword evidence="3 9" id="KW-1003">Cell membrane</keyword>
<dbReference type="GO" id="GO:0005524">
    <property type="term" value="F:ATP binding"/>
    <property type="evidence" value="ECO:0007669"/>
    <property type="project" value="UniProtKB-UniRule"/>
</dbReference>
<dbReference type="InterPro" id="IPR027417">
    <property type="entry name" value="P-loop_NTPase"/>
</dbReference>
<comment type="subcellular location">
    <subcellularLocation>
        <location evidence="9">Cell membrane</location>
        <topology evidence="9">Peripheral membrane protein</topology>
        <orientation evidence="9">Cytoplasmic side</orientation>
    </subcellularLocation>
</comment>
<evidence type="ECO:0000256" key="2">
    <source>
        <dbReference type="ARBA" id="ARBA00020019"/>
    </source>
</evidence>
<evidence type="ECO:0000256" key="6">
    <source>
        <dbReference type="ARBA" id="ARBA00022840"/>
    </source>
</evidence>
<evidence type="ECO:0000313" key="11">
    <source>
        <dbReference type="EMBL" id="OGF98900.1"/>
    </source>
</evidence>
<dbReference type="PANTHER" id="PTHR24220:SF470">
    <property type="entry name" value="CELL DIVISION ATP-BINDING PROTEIN FTSE"/>
    <property type="match status" value="1"/>
</dbReference>
<keyword evidence="5 9" id="KW-0547">Nucleotide-binding</keyword>
<accession>A0A1F5YFE8</accession>
<proteinExistence type="inferred from homology"/>
<dbReference type="GO" id="GO:0051301">
    <property type="term" value="P:cell division"/>
    <property type="evidence" value="ECO:0007669"/>
    <property type="project" value="UniProtKB-UniRule"/>
</dbReference>
<dbReference type="PANTHER" id="PTHR24220">
    <property type="entry name" value="IMPORT ATP-BINDING PROTEIN"/>
    <property type="match status" value="1"/>
</dbReference>
<evidence type="ECO:0000313" key="12">
    <source>
        <dbReference type="Proteomes" id="UP000177396"/>
    </source>
</evidence>